<sequence length="83" mass="9343">MAKSVLRTEISGQHPENAIKWVKIHRNCSIITDITYTRFLHIGGEIRSFGNIAKRADLYVYGHLKAVLTSALFTSPAVWVGWS</sequence>
<name>A0A974HL25_XENLA</name>
<gene>
    <name evidence="1" type="ORF">XELAEV_180284561mg</name>
</gene>
<evidence type="ECO:0000313" key="1">
    <source>
        <dbReference type="EMBL" id="OCT81633.1"/>
    </source>
</evidence>
<proteinExistence type="predicted"/>
<dbReference type="AlphaFoldDB" id="A0A974HL25"/>
<protein>
    <submittedName>
        <fullName evidence="1">Uncharacterized protein</fullName>
    </submittedName>
</protein>
<reference evidence="2" key="1">
    <citation type="journal article" date="2016" name="Nature">
        <title>Genome evolution in the allotetraploid frog Xenopus laevis.</title>
        <authorList>
            <person name="Session A.M."/>
            <person name="Uno Y."/>
            <person name="Kwon T."/>
            <person name="Chapman J.A."/>
            <person name="Toyoda A."/>
            <person name="Takahashi S."/>
            <person name="Fukui A."/>
            <person name="Hikosaka A."/>
            <person name="Suzuki A."/>
            <person name="Kondo M."/>
            <person name="van Heeringen S.J."/>
            <person name="Quigley I."/>
            <person name="Heinz S."/>
            <person name="Ogino H."/>
            <person name="Ochi H."/>
            <person name="Hellsten U."/>
            <person name="Lyons J.B."/>
            <person name="Simakov O."/>
            <person name="Putnam N."/>
            <person name="Stites J."/>
            <person name="Kuroki Y."/>
            <person name="Tanaka T."/>
            <person name="Michiue T."/>
            <person name="Watanabe M."/>
            <person name="Bogdanovic O."/>
            <person name="Lister R."/>
            <person name="Georgiou G."/>
            <person name="Paranjpe S.S."/>
            <person name="van Kruijsbergen I."/>
            <person name="Shu S."/>
            <person name="Carlson J."/>
            <person name="Kinoshita T."/>
            <person name="Ohta Y."/>
            <person name="Mawaribuchi S."/>
            <person name="Jenkins J."/>
            <person name="Grimwood J."/>
            <person name="Schmutz J."/>
            <person name="Mitros T."/>
            <person name="Mozaffari S.V."/>
            <person name="Suzuki Y."/>
            <person name="Haramoto Y."/>
            <person name="Yamamoto T.S."/>
            <person name="Takagi C."/>
            <person name="Heald R."/>
            <person name="Miller K."/>
            <person name="Haudenschild C."/>
            <person name="Kitzman J."/>
            <person name="Nakayama T."/>
            <person name="Izutsu Y."/>
            <person name="Robert J."/>
            <person name="Fortriede J."/>
            <person name="Burns K."/>
            <person name="Lotay V."/>
            <person name="Karimi K."/>
            <person name="Yasuoka Y."/>
            <person name="Dichmann D.S."/>
            <person name="Flajnik M.F."/>
            <person name="Houston D.W."/>
            <person name="Shendure J."/>
            <person name="DuPasquier L."/>
            <person name="Vize P.D."/>
            <person name="Zorn A.M."/>
            <person name="Ito M."/>
            <person name="Marcotte E.M."/>
            <person name="Wallingford J.B."/>
            <person name="Ito Y."/>
            <person name="Asashima M."/>
            <person name="Ueno N."/>
            <person name="Matsuda Y."/>
            <person name="Veenstra G.J."/>
            <person name="Fujiyama A."/>
            <person name="Harland R.M."/>
            <person name="Taira M."/>
            <person name="Rokhsar D.S."/>
        </authorList>
    </citation>
    <scope>NUCLEOTIDE SEQUENCE [LARGE SCALE GENOMIC DNA]</scope>
    <source>
        <strain evidence="2">J</strain>
    </source>
</reference>
<evidence type="ECO:0000313" key="2">
    <source>
        <dbReference type="Proteomes" id="UP000694892"/>
    </source>
</evidence>
<organism evidence="1 2">
    <name type="scientific">Xenopus laevis</name>
    <name type="common">African clawed frog</name>
    <dbReference type="NCBI Taxonomy" id="8355"/>
    <lineage>
        <taxon>Eukaryota</taxon>
        <taxon>Metazoa</taxon>
        <taxon>Chordata</taxon>
        <taxon>Craniata</taxon>
        <taxon>Vertebrata</taxon>
        <taxon>Euteleostomi</taxon>
        <taxon>Amphibia</taxon>
        <taxon>Batrachia</taxon>
        <taxon>Anura</taxon>
        <taxon>Pipoidea</taxon>
        <taxon>Pipidae</taxon>
        <taxon>Xenopodinae</taxon>
        <taxon>Xenopus</taxon>
        <taxon>Xenopus</taxon>
    </lineage>
</organism>
<dbReference type="EMBL" id="CM004474">
    <property type="protein sequence ID" value="OCT81633.1"/>
    <property type="molecule type" value="Genomic_DNA"/>
</dbReference>
<dbReference type="Proteomes" id="UP000694892">
    <property type="component" value="Chromosome 5L"/>
</dbReference>
<feature type="non-terminal residue" evidence="1">
    <location>
        <position position="83"/>
    </location>
</feature>
<accession>A0A974HL25</accession>